<feature type="domain" description="RNase H type-1" evidence="1">
    <location>
        <begin position="172"/>
        <end position="296"/>
    </location>
</feature>
<evidence type="ECO:0000259" key="1">
    <source>
        <dbReference type="PROSITE" id="PS50879"/>
    </source>
</evidence>
<dbReference type="PROSITE" id="PS50879">
    <property type="entry name" value="RNASE_H_1"/>
    <property type="match status" value="1"/>
</dbReference>
<dbReference type="CDD" id="cd06222">
    <property type="entry name" value="RNase_H_like"/>
    <property type="match status" value="1"/>
</dbReference>
<dbReference type="InterPro" id="IPR053151">
    <property type="entry name" value="RNase_H-like"/>
</dbReference>
<dbReference type="InterPro" id="IPR026960">
    <property type="entry name" value="RVT-Znf"/>
</dbReference>
<dbReference type="PANTHER" id="PTHR47723:SF19">
    <property type="entry name" value="POLYNUCLEOTIDYL TRANSFERASE, RIBONUCLEASE H-LIKE SUPERFAMILY PROTEIN"/>
    <property type="match status" value="1"/>
</dbReference>
<dbReference type="EMBL" id="JAUESC010000001">
    <property type="protein sequence ID" value="KAK0606889.1"/>
    <property type="molecule type" value="Genomic_DNA"/>
</dbReference>
<dbReference type="InterPro" id="IPR044730">
    <property type="entry name" value="RNase_H-like_dom_plant"/>
</dbReference>
<evidence type="ECO:0000313" key="3">
    <source>
        <dbReference type="Proteomes" id="UP001168877"/>
    </source>
</evidence>
<dbReference type="GO" id="GO:0004523">
    <property type="term" value="F:RNA-DNA hybrid ribonuclease activity"/>
    <property type="evidence" value="ECO:0007669"/>
    <property type="project" value="InterPro"/>
</dbReference>
<dbReference type="InterPro" id="IPR002156">
    <property type="entry name" value="RNaseH_domain"/>
</dbReference>
<name>A0AA39TCW2_ACESA</name>
<dbReference type="SUPFAM" id="SSF53098">
    <property type="entry name" value="Ribonuclease H-like"/>
    <property type="match status" value="1"/>
</dbReference>
<dbReference type="Proteomes" id="UP001168877">
    <property type="component" value="Unassembled WGS sequence"/>
</dbReference>
<dbReference type="PANTHER" id="PTHR47723">
    <property type="entry name" value="OS05G0353850 PROTEIN"/>
    <property type="match status" value="1"/>
</dbReference>
<dbReference type="GO" id="GO:0003676">
    <property type="term" value="F:nucleic acid binding"/>
    <property type="evidence" value="ECO:0007669"/>
    <property type="project" value="InterPro"/>
</dbReference>
<evidence type="ECO:0000313" key="2">
    <source>
        <dbReference type="EMBL" id="KAK0606889.1"/>
    </source>
</evidence>
<reference evidence="2" key="1">
    <citation type="journal article" date="2022" name="Plant J.">
        <title>Strategies of tolerance reflected in two North American maple genomes.</title>
        <authorList>
            <person name="McEvoy S.L."/>
            <person name="Sezen U.U."/>
            <person name="Trouern-Trend A."/>
            <person name="McMahon S.M."/>
            <person name="Schaberg P.G."/>
            <person name="Yang J."/>
            <person name="Wegrzyn J.L."/>
            <person name="Swenson N.G."/>
        </authorList>
    </citation>
    <scope>NUCLEOTIDE SEQUENCE</scope>
    <source>
        <strain evidence="2">NS2018</strain>
    </source>
</reference>
<protein>
    <recommendedName>
        <fullName evidence="1">RNase H type-1 domain-containing protein</fullName>
    </recommendedName>
</protein>
<organism evidence="2 3">
    <name type="scientific">Acer saccharum</name>
    <name type="common">Sugar maple</name>
    <dbReference type="NCBI Taxonomy" id="4024"/>
    <lineage>
        <taxon>Eukaryota</taxon>
        <taxon>Viridiplantae</taxon>
        <taxon>Streptophyta</taxon>
        <taxon>Embryophyta</taxon>
        <taxon>Tracheophyta</taxon>
        <taxon>Spermatophyta</taxon>
        <taxon>Magnoliopsida</taxon>
        <taxon>eudicotyledons</taxon>
        <taxon>Gunneridae</taxon>
        <taxon>Pentapetalae</taxon>
        <taxon>rosids</taxon>
        <taxon>malvids</taxon>
        <taxon>Sapindales</taxon>
        <taxon>Sapindaceae</taxon>
        <taxon>Hippocastanoideae</taxon>
        <taxon>Acereae</taxon>
        <taxon>Acer</taxon>
    </lineage>
</organism>
<sequence length="296" mass="33697">MWRIWFNSLVVDERVQTKGVSLVSACDCCSQRQTESIDHIFSQGEIAAQVWSYASKDLGVLLTHNWTWKSRVLNWFRYAKKSSVTGTLIGLIPCLTTWCLWKRRCKVRMEGKTENADQVWRAVRVWIKLLGDNICLAHNLSDHDRAILESFRLQCPINVSRPSKIVKWSRPLAGWIKLNCDGSCRGNPGNTAGGGIIRDSNGMVKGAFSTHYGDGTNDGADLKAIVDGIRLCKKLHLVNIIIESDSKIVVDWICKGRCTLWYLWDFWEDLCRELRGLNYMVAHQFREANSAVDFLA</sequence>
<comment type="caution">
    <text evidence="2">The sequence shown here is derived from an EMBL/GenBank/DDBJ whole genome shotgun (WGS) entry which is preliminary data.</text>
</comment>
<keyword evidence="3" id="KW-1185">Reference proteome</keyword>
<dbReference type="AlphaFoldDB" id="A0AA39TCW2"/>
<dbReference type="Pfam" id="PF13456">
    <property type="entry name" value="RVT_3"/>
    <property type="match status" value="1"/>
</dbReference>
<dbReference type="Pfam" id="PF13966">
    <property type="entry name" value="zf-RVT"/>
    <property type="match status" value="1"/>
</dbReference>
<gene>
    <name evidence="2" type="ORF">LWI29_005714</name>
</gene>
<proteinExistence type="predicted"/>
<dbReference type="InterPro" id="IPR012337">
    <property type="entry name" value="RNaseH-like_sf"/>
</dbReference>
<reference evidence="2" key="2">
    <citation type="submission" date="2023-06" db="EMBL/GenBank/DDBJ databases">
        <authorList>
            <person name="Swenson N.G."/>
            <person name="Wegrzyn J.L."/>
            <person name="Mcevoy S.L."/>
        </authorList>
    </citation>
    <scope>NUCLEOTIDE SEQUENCE</scope>
    <source>
        <strain evidence="2">NS2018</strain>
        <tissue evidence="2">Leaf</tissue>
    </source>
</reference>
<dbReference type="InterPro" id="IPR036397">
    <property type="entry name" value="RNaseH_sf"/>
</dbReference>
<dbReference type="Gene3D" id="3.30.420.10">
    <property type="entry name" value="Ribonuclease H-like superfamily/Ribonuclease H"/>
    <property type="match status" value="1"/>
</dbReference>
<accession>A0AA39TCW2</accession>